<keyword evidence="1" id="KW-0812">Transmembrane</keyword>
<keyword evidence="3" id="KW-1185">Reference proteome</keyword>
<reference evidence="3" key="1">
    <citation type="submission" date="2016-10" db="EMBL/GenBank/DDBJ databases">
        <authorList>
            <person name="Varghese N."/>
            <person name="Submissions S."/>
        </authorList>
    </citation>
    <scope>NUCLEOTIDE SEQUENCE [LARGE SCALE GENOMIC DNA]</scope>
    <source>
        <strain evidence="3">CGMCC 1.10369</strain>
    </source>
</reference>
<feature type="transmembrane region" description="Helical" evidence="1">
    <location>
        <begin position="199"/>
        <end position="219"/>
    </location>
</feature>
<accession>A0A1H0B6G1</accession>
<dbReference type="EMBL" id="FNIL01000001">
    <property type="protein sequence ID" value="SDN40913.1"/>
    <property type="molecule type" value="Genomic_DNA"/>
</dbReference>
<organism evidence="2 3">
    <name type="scientific">Alkalicoccus daliensis</name>
    <dbReference type="NCBI Taxonomy" id="745820"/>
    <lineage>
        <taxon>Bacteria</taxon>
        <taxon>Bacillati</taxon>
        <taxon>Bacillota</taxon>
        <taxon>Bacilli</taxon>
        <taxon>Bacillales</taxon>
        <taxon>Bacillaceae</taxon>
        <taxon>Alkalicoccus</taxon>
    </lineage>
</organism>
<proteinExistence type="predicted"/>
<evidence type="ECO:0000313" key="2">
    <source>
        <dbReference type="EMBL" id="SDN40913.1"/>
    </source>
</evidence>
<feature type="transmembrane region" description="Helical" evidence="1">
    <location>
        <begin position="145"/>
        <end position="163"/>
    </location>
</feature>
<feature type="transmembrane region" description="Helical" evidence="1">
    <location>
        <begin position="169"/>
        <end position="187"/>
    </location>
</feature>
<evidence type="ECO:0000313" key="3">
    <source>
        <dbReference type="Proteomes" id="UP000198778"/>
    </source>
</evidence>
<evidence type="ECO:0000256" key="1">
    <source>
        <dbReference type="SAM" id="Phobius"/>
    </source>
</evidence>
<protein>
    <submittedName>
        <fullName evidence="2">Uncharacterized protein</fullName>
    </submittedName>
</protein>
<feature type="transmembrane region" description="Helical" evidence="1">
    <location>
        <begin position="231"/>
        <end position="255"/>
    </location>
</feature>
<gene>
    <name evidence="2" type="ORF">SAMN04488053_101762</name>
</gene>
<sequence length="265" mass="29437">MTAPSFFVSIYSQLLFVGWLITAGGIYWGLDKRAGFQLLYLTILSLSLGYIIVIYFPFIYLSNENVLVTHPHIQASVTLFAFLLPLCKRRRELVICIAAPLIISLLYLLMQGIPAFTVSGGILIGGFVSYSFYRSLEWLGAMPDFYLFTFAIILPFFISALIYPEAYFLLFPGLLLGIGIGASLEQYKIRMNIEATARKAKIIAFLVGSGGIVFSHAAVRPVFSIFPAGELISGVFTGLWITLMLPFIMLAANLYEKHGKSEQIV</sequence>
<feature type="transmembrane region" description="Helical" evidence="1">
    <location>
        <begin position="93"/>
        <end position="110"/>
    </location>
</feature>
<dbReference type="OrthoDB" id="2839959at2"/>
<feature type="transmembrane region" description="Helical" evidence="1">
    <location>
        <begin position="116"/>
        <end position="133"/>
    </location>
</feature>
<feature type="transmembrane region" description="Helical" evidence="1">
    <location>
        <begin position="38"/>
        <end position="61"/>
    </location>
</feature>
<dbReference type="AlphaFoldDB" id="A0A1H0B6G1"/>
<feature type="transmembrane region" description="Helical" evidence="1">
    <location>
        <begin position="6"/>
        <end position="26"/>
    </location>
</feature>
<keyword evidence="1" id="KW-1133">Transmembrane helix</keyword>
<name>A0A1H0B6G1_9BACI</name>
<dbReference type="RefSeq" id="WP_090840709.1">
    <property type="nucleotide sequence ID" value="NZ_FNIL01000001.1"/>
</dbReference>
<keyword evidence="1" id="KW-0472">Membrane</keyword>
<dbReference type="Proteomes" id="UP000198778">
    <property type="component" value="Unassembled WGS sequence"/>
</dbReference>